<reference evidence="1" key="1">
    <citation type="journal article" date="2020" name="Nature">
        <title>Giant virus diversity and host interactions through global metagenomics.</title>
        <authorList>
            <person name="Schulz F."/>
            <person name="Roux S."/>
            <person name="Paez-Espino D."/>
            <person name="Jungbluth S."/>
            <person name="Walsh D.A."/>
            <person name="Denef V.J."/>
            <person name="McMahon K.D."/>
            <person name="Konstantinidis K.T."/>
            <person name="Eloe-Fadrosh E.A."/>
            <person name="Kyrpides N.C."/>
            <person name="Woyke T."/>
        </authorList>
    </citation>
    <scope>NUCLEOTIDE SEQUENCE</scope>
    <source>
        <strain evidence="1">GVMAG-M-3300024510-1</strain>
    </source>
</reference>
<accession>A0A6C0J096</accession>
<dbReference type="EMBL" id="MN740271">
    <property type="protein sequence ID" value="QHT97063.1"/>
    <property type="molecule type" value="Genomic_DNA"/>
</dbReference>
<organism evidence="1">
    <name type="scientific">viral metagenome</name>
    <dbReference type="NCBI Taxonomy" id="1070528"/>
    <lineage>
        <taxon>unclassified sequences</taxon>
        <taxon>metagenomes</taxon>
        <taxon>organismal metagenomes</taxon>
    </lineage>
</organism>
<dbReference type="AlphaFoldDB" id="A0A6C0J096"/>
<proteinExistence type="predicted"/>
<sequence>MEINDLRETIFDVIRRPTAAKIMQIYTTIFFWSIDNPGAIDDIRLLFLQCQNFSMTVRGDPKRFVSFMFSRSLRNTIIPTTYGAVCFVQRRISYLITTLLRLQSPFLRLQAQHLAAIFIRSIAHTATIFYFSTLRHHEDVSLQISNHCKKIRGQLIS</sequence>
<evidence type="ECO:0000313" key="1">
    <source>
        <dbReference type="EMBL" id="QHT97063.1"/>
    </source>
</evidence>
<name>A0A6C0J096_9ZZZZ</name>
<protein>
    <submittedName>
        <fullName evidence="1">Uncharacterized protein</fullName>
    </submittedName>
</protein>